<name>A0A5B6WTH5_9ROSI</name>
<dbReference type="Pfam" id="PF00078">
    <property type="entry name" value="RVT_1"/>
    <property type="match status" value="1"/>
</dbReference>
<dbReference type="EMBL" id="SMMG02000002">
    <property type="protein sequence ID" value="KAA3484688.1"/>
    <property type="molecule type" value="Genomic_DNA"/>
</dbReference>
<dbReference type="Gene3D" id="3.10.10.10">
    <property type="entry name" value="HIV Type 1 Reverse Transcriptase, subunit A, domain 1"/>
    <property type="match status" value="2"/>
</dbReference>
<dbReference type="InterPro" id="IPR000477">
    <property type="entry name" value="RT_dom"/>
</dbReference>
<protein>
    <submittedName>
        <fullName evidence="2">Retrotransposon protein</fullName>
    </submittedName>
</protein>
<evidence type="ECO:0000313" key="2">
    <source>
        <dbReference type="EMBL" id="KAA3484688.1"/>
    </source>
</evidence>
<dbReference type="Gene3D" id="3.30.70.270">
    <property type="match status" value="2"/>
</dbReference>
<dbReference type="PANTHER" id="PTHR24559:SF444">
    <property type="entry name" value="REVERSE TRANSCRIPTASE DOMAIN-CONTAINING PROTEIN"/>
    <property type="match status" value="1"/>
</dbReference>
<reference evidence="3" key="1">
    <citation type="journal article" date="2019" name="Plant Biotechnol. J.">
        <title>Genome sequencing of the Australian wild diploid species Gossypium australe highlights disease resistance and delayed gland morphogenesis.</title>
        <authorList>
            <person name="Cai Y."/>
            <person name="Cai X."/>
            <person name="Wang Q."/>
            <person name="Wang P."/>
            <person name="Zhang Y."/>
            <person name="Cai C."/>
            <person name="Xu Y."/>
            <person name="Wang K."/>
            <person name="Zhou Z."/>
            <person name="Wang C."/>
            <person name="Geng S."/>
            <person name="Li B."/>
            <person name="Dong Q."/>
            <person name="Hou Y."/>
            <person name="Wang H."/>
            <person name="Ai P."/>
            <person name="Liu Z."/>
            <person name="Yi F."/>
            <person name="Sun M."/>
            <person name="An G."/>
            <person name="Cheng J."/>
            <person name="Zhang Y."/>
            <person name="Shi Q."/>
            <person name="Xie Y."/>
            <person name="Shi X."/>
            <person name="Chang Y."/>
            <person name="Huang F."/>
            <person name="Chen Y."/>
            <person name="Hong S."/>
            <person name="Mi L."/>
            <person name="Sun Q."/>
            <person name="Zhang L."/>
            <person name="Zhou B."/>
            <person name="Peng R."/>
            <person name="Zhang X."/>
            <person name="Liu F."/>
        </authorList>
    </citation>
    <scope>NUCLEOTIDE SEQUENCE [LARGE SCALE GENOMIC DNA]</scope>
    <source>
        <strain evidence="3">cv. PA1801</strain>
    </source>
</reference>
<comment type="caution">
    <text evidence="2">The sequence shown here is derived from an EMBL/GenBank/DDBJ whole genome shotgun (WGS) entry which is preliminary data.</text>
</comment>
<dbReference type="PANTHER" id="PTHR24559">
    <property type="entry name" value="TRANSPOSON TY3-I GAG-POL POLYPROTEIN"/>
    <property type="match status" value="1"/>
</dbReference>
<dbReference type="CDD" id="cd01647">
    <property type="entry name" value="RT_LTR"/>
    <property type="match status" value="1"/>
</dbReference>
<dbReference type="InterPro" id="IPR043502">
    <property type="entry name" value="DNA/RNA_pol_sf"/>
</dbReference>
<dbReference type="InterPro" id="IPR043128">
    <property type="entry name" value="Rev_trsase/Diguanyl_cyclase"/>
</dbReference>
<dbReference type="OrthoDB" id="415724at2759"/>
<keyword evidence="3" id="KW-1185">Reference proteome</keyword>
<feature type="domain" description="Reverse transcriptase" evidence="1">
    <location>
        <begin position="197"/>
        <end position="285"/>
    </location>
</feature>
<gene>
    <name evidence="2" type="ORF">EPI10_006758</name>
</gene>
<dbReference type="InterPro" id="IPR053134">
    <property type="entry name" value="RNA-dir_DNA_polymerase"/>
</dbReference>
<proteinExistence type="predicted"/>
<dbReference type="AlphaFoldDB" id="A0A5B6WTH5"/>
<organism evidence="2 3">
    <name type="scientific">Gossypium australe</name>
    <dbReference type="NCBI Taxonomy" id="47621"/>
    <lineage>
        <taxon>Eukaryota</taxon>
        <taxon>Viridiplantae</taxon>
        <taxon>Streptophyta</taxon>
        <taxon>Embryophyta</taxon>
        <taxon>Tracheophyta</taxon>
        <taxon>Spermatophyta</taxon>
        <taxon>Magnoliopsida</taxon>
        <taxon>eudicotyledons</taxon>
        <taxon>Gunneridae</taxon>
        <taxon>Pentapetalae</taxon>
        <taxon>rosids</taxon>
        <taxon>malvids</taxon>
        <taxon>Malvales</taxon>
        <taxon>Malvaceae</taxon>
        <taxon>Malvoideae</taxon>
        <taxon>Gossypium</taxon>
    </lineage>
</organism>
<evidence type="ECO:0000313" key="3">
    <source>
        <dbReference type="Proteomes" id="UP000325315"/>
    </source>
</evidence>
<sequence length="368" mass="42487">MVAEHIVSKVSVGVVFSANLMELLFEDFNLILGILDCGSKRVTLRIEENCEVIVIGEQQDYLVNSEKGMRLILTLSSTLILLRHLFLTTNNPGLFECVPLNCKVEFNFDLILGTAPVPIAPYHMAPKELAEQKSQLQELLNRGSIRPSTSPWEAQVLFFKKKDSTMRMCIDYSQLNKLTVIINSRLRRQICSRLLSGLTYGHYEFLVMPFKLTNAPATFMDLINRVLQSYLDQFVVIFIDDILIYSKTEAEHDQRLCIVLQTFRKKQLFSKFSKCEFWLSEVAFLWNVVTTSGIRVNPKKIEAVVEWKQSKNESKLWSFLSLTGYYQRFFEGFSLIASPLTKLLHKNTPFKWSEEHQSSFEKLKPILT</sequence>
<evidence type="ECO:0000259" key="1">
    <source>
        <dbReference type="Pfam" id="PF00078"/>
    </source>
</evidence>
<accession>A0A5B6WTH5</accession>
<dbReference type="Proteomes" id="UP000325315">
    <property type="component" value="Unassembled WGS sequence"/>
</dbReference>
<dbReference type="SUPFAM" id="SSF56672">
    <property type="entry name" value="DNA/RNA polymerases"/>
    <property type="match status" value="1"/>
</dbReference>